<sequence length="262" mass="28915">MKRTLGSTSPRLRPRVWLGIAAFLAYLAVFYAIWIVNGLDYTRVGESEQTLLRWYVAPLAGGLVVVLIAVSLFGWWRPTLRDQRPLSRSAVVLPAVMAMVAIVNMFFGDHSTVTPTMWLYLVVGSVLVGFNEEVIARGQLLVALRARFGETGVWFISTLLFSLLHLPNAFFGLGSVAILQVVIQFGLGSVYYLARRYSGSLVPAMILHGLWDFSTFSSNVPYAGMAAPFIGIAAVIVVLVLLRRDRRRGVSRTTASSRITMS</sequence>
<accession>A0A4R9BLV9</accession>
<keyword evidence="1" id="KW-0812">Transmembrane</keyword>
<dbReference type="Pfam" id="PF02517">
    <property type="entry name" value="Rce1-like"/>
    <property type="match status" value="1"/>
</dbReference>
<feature type="transmembrane region" description="Helical" evidence="1">
    <location>
        <begin position="113"/>
        <end position="130"/>
    </location>
</feature>
<comment type="caution">
    <text evidence="3">The sequence shown here is derived from an EMBL/GenBank/DDBJ whole genome shotgun (WGS) entry which is preliminary data.</text>
</comment>
<keyword evidence="1" id="KW-1133">Transmembrane helix</keyword>
<dbReference type="GO" id="GO:0004175">
    <property type="term" value="F:endopeptidase activity"/>
    <property type="evidence" value="ECO:0007669"/>
    <property type="project" value="UniProtKB-ARBA"/>
</dbReference>
<keyword evidence="3" id="KW-0482">Metalloprotease</keyword>
<proteinExistence type="predicted"/>
<organism evidence="3 4">
    <name type="scientific">Cryobacterium lactosi</name>
    <dbReference type="NCBI Taxonomy" id="1259202"/>
    <lineage>
        <taxon>Bacteria</taxon>
        <taxon>Bacillati</taxon>
        <taxon>Actinomycetota</taxon>
        <taxon>Actinomycetes</taxon>
        <taxon>Micrococcales</taxon>
        <taxon>Microbacteriaceae</taxon>
        <taxon>Cryobacterium</taxon>
    </lineage>
</organism>
<feature type="transmembrane region" description="Helical" evidence="1">
    <location>
        <begin position="222"/>
        <end position="242"/>
    </location>
</feature>
<evidence type="ECO:0000256" key="1">
    <source>
        <dbReference type="SAM" id="Phobius"/>
    </source>
</evidence>
<feature type="transmembrane region" description="Helical" evidence="1">
    <location>
        <begin position="54"/>
        <end position="76"/>
    </location>
</feature>
<dbReference type="EMBL" id="SOHM01000031">
    <property type="protein sequence ID" value="TFD87052.1"/>
    <property type="molecule type" value="Genomic_DNA"/>
</dbReference>
<evidence type="ECO:0000313" key="3">
    <source>
        <dbReference type="EMBL" id="TFD87052.1"/>
    </source>
</evidence>
<dbReference type="InterPro" id="IPR003675">
    <property type="entry name" value="Rce1/LyrA-like_dom"/>
</dbReference>
<dbReference type="OrthoDB" id="2222521at2"/>
<keyword evidence="4" id="KW-1185">Reference proteome</keyword>
<dbReference type="AlphaFoldDB" id="A0A4R9BLV9"/>
<gene>
    <name evidence="3" type="ORF">E3T61_14410</name>
</gene>
<keyword evidence="1" id="KW-0472">Membrane</keyword>
<evidence type="ECO:0000259" key="2">
    <source>
        <dbReference type="Pfam" id="PF02517"/>
    </source>
</evidence>
<keyword evidence="3" id="KW-0378">Hydrolase</keyword>
<protein>
    <submittedName>
        <fullName evidence="3">CPBP family intramembrane metalloprotease</fullName>
    </submittedName>
</protein>
<dbReference type="GO" id="GO:0008237">
    <property type="term" value="F:metallopeptidase activity"/>
    <property type="evidence" value="ECO:0007669"/>
    <property type="project" value="UniProtKB-KW"/>
</dbReference>
<reference evidence="3 4" key="1">
    <citation type="submission" date="2019-03" db="EMBL/GenBank/DDBJ databases">
        <title>Genomics of glacier-inhabiting Cryobacterium strains.</title>
        <authorList>
            <person name="Liu Q."/>
            <person name="Xin Y.-H."/>
        </authorList>
    </citation>
    <scope>NUCLEOTIDE SEQUENCE [LARGE SCALE GENOMIC DNA]</scope>
    <source>
        <strain evidence="3 4">Sr59</strain>
    </source>
</reference>
<dbReference type="GO" id="GO:0006508">
    <property type="term" value="P:proteolysis"/>
    <property type="evidence" value="ECO:0007669"/>
    <property type="project" value="UniProtKB-KW"/>
</dbReference>
<feature type="transmembrane region" description="Helical" evidence="1">
    <location>
        <begin position="142"/>
        <end position="164"/>
    </location>
</feature>
<dbReference type="Proteomes" id="UP000298468">
    <property type="component" value="Unassembled WGS sequence"/>
</dbReference>
<evidence type="ECO:0000313" key="4">
    <source>
        <dbReference type="Proteomes" id="UP000298468"/>
    </source>
</evidence>
<feature type="transmembrane region" description="Helical" evidence="1">
    <location>
        <begin position="16"/>
        <end position="34"/>
    </location>
</feature>
<dbReference type="RefSeq" id="WP_134641533.1">
    <property type="nucleotide sequence ID" value="NZ_SOHM01000031.1"/>
</dbReference>
<dbReference type="GO" id="GO:0080120">
    <property type="term" value="P:CAAX-box protein maturation"/>
    <property type="evidence" value="ECO:0007669"/>
    <property type="project" value="UniProtKB-ARBA"/>
</dbReference>
<name>A0A4R9BLV9_9MICO</name>
<feature type="transmembrane region" description="Helical" evidence="1">
    <location>
        <begin position="88"/>
        <end position="107"/>
    </location>
</feature>
<keyword evidence="3" id="KW-0645">Protease</keyword>
<feature type="domain" description="CAAX prenyl protease 2/Lysostaphin resistance protein A-like" evidence="2">
    <location>
        <begin position="116"/>
        <end position="213"/>
    </location>
</feature>